<dbReference type="Proteomes" id="UP001280581">
    <property type="component" value="Unassembled WGS sequence"/>
</dbReference>
<evidence type="ECO:0000313" key="3">
    <source>
        <dbReference type="Proteomes" id="UP001280581"/>
    </source>
</evidence>
<feature type="non-terminal residue" evidence="2">
    <location>
        <position position="207"/>
    </location>
</feature>
<keyword evidence="3" id="KW-1185">Reference proteome</keyword>
<keyword evidence="1" id="KW-0812">Transmembrane</keyword>
<feature type="transmembrane region" description="Helical" evidence="1">
    <location>
        <begin position="129"/>
        <end position="162"/>
    </location>
</feature>
<dbReference type="AlphaFoldDB" id="A0AAN6RDF1"/>
<accession>A0AAN6RDF1</accession>
<reference evidence="2 3" key="1">
    <citation type="submission" date="2021-02" db="EMBL/GenBank/DDBJ databases">
        <title>Genome assembly of Pseudopithomyces chartarum.</title>
        <authorList>
            <person name="Jauregui R."/>
            <person name="Singh J."/>
            <person name="Voisey C."/>
        </authorList>
    </citation>
    <scope>NUCLEOTIDE SEQUENCE [LARGE SCALE GENOMIC DNA]</scope>
    <source>
        <strain evidence="2 3">AGR01</strain>
    </source>
</reference>
<organism evidence="2 3">
    <name type="scientific">Pseudopithomyces chartarum</name>
    <dbReference type="NCBI Taxonomy" id="1892770"/>
    <lineage>
        <taxon>Eukaryota</taxon>
        <taxon>Fungi</taxon>
        <taxon>Dikarya</taxon>
        <taxon>Ascomycota</taxon>
        <taxon>Pezizomycotina</taxon>
        <taxon>Dothideomycetes</taxon>
        <taxon>Pleosporomycetidae</taxon>
        <taxon>Pleosporales</taxon>
        <taxon>Massarineae</taxon>
        <taxon>Didymosphaeriaceae</taxon>
        <taxon>Pseudopithomyces</taxon>
    </lineage>
</organism>
<evidence type="ECO:0000256" key="1">
    <source>
        <dbReference type="SAM" id="Phobius"/>
    </source>
</evidence>
<sequence>MEESEKSTSRINESWVPSRKESLIPRPPSSLTSHLQTLYLFTASDIIPVLCPQLLFALSSILNPSLHTSTPDTLTILTHLPHALLWIWLHLLLLGLSNQRQRASIAEDAVNKPWRPIPSGRLDQHHARYLLLCMIPVTYMLSHYVLGATFETAALFVFNWIYNDLDAAEDLVLRNVLNVLGMTTIGVGARAVLTGESVYAMSDEGMM</sequence>
<keyword evidence="1" id="KW-1133">Transmembrane helix</keyword>
<feature type="transmembrane region" description="Helical" evidence="1">
    <location>
        <begin position="38"/>
        <end position="62"/>
    </location>
</feature>
<keyword evidence="1" id="KW-0472">Membrane</keyword>
<feature type="transmembrane region" description="Helical" evidence="1">
    <location>
        <begin position="74"/>
        <end position="96"/>
    </location>
</feature>
<feature type="transmembrane region" description="Helical" evidence="1">
    <location>
        <begin position="182"/>
        <end position="201"/>
    </location>
</feature>
<evidence type="ECO:0000313" key="2">
    <source>
        <dbReference type="EMBL" id="KAK3203044.1"/>
    </source>
</evidence>
<dbReference type="EMBL" id="WVTA01000011">
    <property type="protein sequence ID" value="KAK3203044.1"/>
    <property type="molecule type" value="Genomic_DNA"/>
</dbReference>
<gene>
    <name evidence="2" type="ORF">GRF29_112g44543</name>
</gene>
<proteinExistence type="predicted"/>
<comment type="caution">
    <text evidence="2">The sequence shown here is derived from an EMBL/GenBank/DDBJ whole genome shotgun (WGS) entry which is preliminary data.</text>
</comment>
<name>A0AAN6RDF1_9PLEO</name>
<protein>
    <submittedName>
        <fullName evidence="2">Uncharacterized protein</fullName>
    </submittedName>
</protein>